<dbReference type="EMBL" id="FOQD01000005">
    <property type="protein sequence ID" value="SFI08254.1"/>
    <property type="molecule type" value="Genomic_DNA"/>
</dbReference>
<dbReference type="InterPro" id="IPR011006">
    <property type="entry name" value="CheY-like_superfamily"/>
</dbReference>
<dbReference type="InterPro" id="IPR003661">
    <property type="entry name" value="HisK_dim/P_dom"/>
</dbReference>
<protein>
    <recommendedName>
        <fullName evidence="2">histidine kinase</fullName>
        <ecNumber evidence="2">2.7.13.3</ecNumber>
    </recommendedName>
</protein>
<sequence>MLSPAEMARLVAEKDWSQTPLGPREQWPLNLRVVVDLLLAHPNPIILLWGPDLVQIYNDGYRVIAGTKHPSALGQPTKECWPEVWDFVAPLYRQVMEQGKAVSIEESLVRLIRSGDEPEDAYISASYGPVWGENGHVAGIFTTVHDATEKVQVEQARRESEARSRLLTQVVNHSPDFIGVSDVEGRVVYANDVALRLVGLTMAETVDYAVPDYFVERELIRDVVLPAVLRDGRWAGEVHLRNIKAGTSVPVNYDVFRVDDPETGQPLSFATIMHDLTPEKQAQAELAEARRRVEAALMAGEVGTYYWDILADRVFGDRNFIPIFGVPLDEQNSAPLSAFVNAIHPDDRDRVSTLIQQTLETDIPFKAEYRIVNARGERWVIARGQVERDAQGRPCGWAGVIVDITERKQAGERLSESEQQLRLVTDHIPALVGYIDSEMRYQFVNSAYHRWFGTPADKIVGHTVSEILGQEQLQKRLPYIQTALQGERVTFETSFELPDGGELFTLSSYVPDIEGDVVKGFYVFGLDITARKAAEDALRESEARFRLIADTMPQIAWVTRPDGYHEYYNRRWYDYIGVDFEKSKGDQWADPLHPDDRERSRVRWQHSLETGEPYEIEYRFRRYDGEYRWFLGLALPARDAQGTIVKWYGTCTDIHEQKQFLEERDSLLESERAARGIAERASLMKDEFLATLSHELRTPLNAILGWSQLLKIGPTDPVELAEGLEVIERNAHSQAQIIEDLLDMSRIVSGKVRLEVRPLDLAAAVQAALATVRPAAESKGVRLQSVLDPLDGVAINGDANRLHQVFWNLLSNAVKFTPKAGRVHVVLSRVNSHVEISVNDTGEGIDPEFLPYVFDKFRQADASTTRRHGGLGLGLSIVKQLVELHGGSVRVHSEGKGQGSTFTVALPLMPLQPDALSDEKQRHPRAHGGAAIKLAAGVRISGLRVLVVDDEPDARLMVKRLLENHQAVVTLAATAGEALEALRHAAFDVLVSDIGMPREDGYSLIRKIRALDPSQGGHLPAIALTAYARAEDRIKTIAAGFQLHLVKPVDPVELVSMVAAISGRTGA</sequence>
<evidence type="ECO:0000259" key="7">
    <source>
        <dbReference type="PROSITE" id="PS50112"/>
    </source>
</evidence>
<evidence type="ECO:0000256" key="1">
    <source>
        <dbReference type="ARBA" id="ARBA00000085"/>
    </source>
</evidence>
<dbReference type="NCBIfam" id="TIGR00229">
    <property type="entry name" value="sensory_box"/>
    <property type="match status" value="4"/>
</dbReference>
<dbReference type="Pfam" id="PF08447">
    <property type="entry name" value="PAS_3"/>
    <property type="match status" value="2"/>
</dbReference>
<keyword evidence="3 4" id="KW-0597">Phosphoprotein</keyword>
<feature type="domain" description="Response regulatory" evidence="6">
    <location>
        <begin position="944"/>
        <end position="1062"/>
    </location>
</feature>
<dbReference type="Proteomes" id="UP000199518">
    <property type="component" value="Unassembled WGS sequence"/>
</dbReference>
<dbReference type="InterPro" id="IPR000700">
    <property type="entry name" value="PAS-assoc_C"/>
</dbReference>
<proteinExistence type="predicted"/>
<feature type="domain" description="PAS" evidence="7">
    <location>
        <begin position="417"/>
        <end position="487"/>
    </location>
</feature>
<feature type="domain" description="PAC" evidence="8">
    <location>
        <begin position="105"/>
        <end position="159"/>
    </location>
</feature>
<organism evidence="9 10">
    <name type="scientific">Planctomicrobium piriforme</name>
    <dbReference type="NCBI Taxonomy" id="1576369"/>
    <lineage>
        <taxon>Bacteria</taxon>
        <taxon>Pseudomonadati</taxon>
        <taxon>Planctomycetota</taxon>
        <taxon>Planctomycetia</taxon>
        <taxon>Planctomycetales</taxon>
        <taxon>Planctomycetaceae</taxon>
        <taxon>Planctomicrobium</taxon>
    </lineage>
</organism>
<feature type="domain" description="PAC" evidence="8">
    <location>
        <begin position="365"/>
        <end position="416"/>
    </location>
</feature>
<dbReference type="InterPro" id="IPR035965">
    <property type="entry name" value="PAS-like_dom_sf"/>
</dbReference>
<dbReference type="Pfam" id="PF13426">
    <property type="entry name" value="PAS_9"/>
    <property type="match status" value="1"/>
</dbReference>
<evidence type="ECO:0000259" key="6">
    <source>
        <dbReference type="PROSITE" id="PS50110"/>
    </source>
</evidence>
<dbReference type="Gene3D" id="3.30.450.20">
    <property type="entry name" value="PAS domain"/>
    <property type="match status" value="5"/>
</dbReference>
<dbReference type="PROSITE" id="PS50109">
    <property type="entry name" value="HIS_KIN"/>
    <property type="match status" value="1"/>
</dbReference>
<dbReference type="PROSITE" id="PS50110">
    <property type="entry name" value="RESPONSE_REGULATORY"/>
    <property type="match status" value="1"/>
</dbReference>
<dbReference type="EC" id="2.7.13.3" evidence="2"/>
<dbReference type="PROSITE" id="PS50112">
    <property type="entry name" value="PAS"/>
    <property type="match status" value="3"/>
</dbReference>
<gene>
    <name evidence="9" type="ORF">SAMN05421753_105153</name>
</gene>
<dbReference type="SUPFAM" id="SSF47384">
    <property type="entry name" value="Homodimeric domain of signal transducing histidine kinase"/>
    <property type="match status" value="1"/>
</dbReference>
<accession>A0A1I3FAP1</accession>
<evidence type="ECO:0000259" key="5">
    <source>
        <dbReference type="PROSITE" id="PS50109"/>
    </source>
</evidence>
<dbReference type="Gene3D" id="3.30.565.10">
    <property type="entry name" value="Histidine kinase-like ATPase, C-terminal domain"/>
    <property type="match status" value="1"/>
</dbReference>
<dbReference type="InterPro" id="IPR000014">
    <property type="entry name" value="PAS"/>
</dbReference>
<feature type="domain" description="PAS" evidence="7">
    <location>
        <begin position="163"/>
        <end position="226"/>
    </location>
</feature>
<feature type="modified residue" description="4-aspartylphosphate" evidence="4">
    <location>
        <position position="993"/>
    </location>
</feature>
<dbReference type="CDD" id="cd16922">
    <property type="entry name" value="HATPase_EvgS-ArcB-TorS-like"/>
    <property type="match status" value="1"/>
</dbReference>
<dbReference type="FunFam" id="3.30.565.10:FF:000010">
    <property type="entry name" value="Sensor histidine kinase RcsC"/>
    <property type="match status" value="1"/>
</dbReference>
<dbReference type="SMART" id="SM00091">
    <property type="entry name" value="PAS"/>
    <property type="match status" value="3"/>
</dbReference>
<evidence type="ECO:0000313" key="9">
    <source>
        <dbReference type="EMBL" id="SFI08254.1"/>
    </source>
</evidence>
<feature type="domain" description="PAS" evidence="7">
    <location>
        <begin position="541"/>
        <end position="611"/>
    </location>
</feature>
<dbReference type="InterPro" id="IPR004358">
    <property type="entry name" value="Sig_transdc_His_kin-like_C"/>
</dbReference>
<dbReference type="PANTHER" id="PTHR43547">
    <property type="entry name" value="TWO-COMPONENT HISTIDINE KINASE"/>
    <property type="match status" value="1"/>
</dbReference>
<dbReference type="InterPro" id="IPR013656">
    <property type="entry name" value="PAS_4"/>
</dbReference>
<dbReference type="Pfam" id="PF08448">
    <property type="entry name" value="PAS_4"/>
    <property type="match status" value="2"/>
</dbReference>
<dbReference type="CDD" id="cd00082">
    <property type="entry name" value="HisKA"/>
    <property type="match status" value="1"/>
</dbReference>
<dbReference type="PROSITE" id="PS50113">
    <property type="entry name" value="PAC"/>
    <property type="match status" value="4"/>
</dbReference>
<name>A0A1I3FAP1_9PLAN</name>
<dbReference type="InterPro" id="IPR003594">
    <property type="entry name" value="HATPase_dom"/>
</dbReference>
<dbReference type="CDD" id="cd17580">
    <property type="entry name" value="REC_2_DhkD-like"/>
    <property type="match status" value="1"/>
</dbReference>
<feature type="domain" description="Histidine kinase" evidence="5">
    <location>
        <begin position="691"/>
        <end position="910"/>
    </location>
</feature>
<evidence type="ECO:0000259" key="8">
    <source>
        <dbReference type="PROSITE" id="PS50113"/>
    </source>
</evidence>
<evidence type="ECO:0000256" key="4">
    <source>
        <dbReference type="PROSITE-ProRule" id="PRU00169"/>
    </source>
</evidence>
<reference evidence="10" key="1">
    <citation type="submission" date="2016-10" db="EMBL/GenBank/DDBJ databases">
        <authorList>
            <person name="Varghese N."/>
            <person name="Submissions S."/>
        </authorList>
    </citation>
    <scope>NUCLEOTIDE SEQUENCE [LARGE SCALE GENOMIC DNA]</scope>
    <source>
        <strain evidence="10">DSM 26348</strain>
    </source>
</reference>
<dbReference type="CDD" id="cd00130">
    <property type="entry name" value="PAS"/>
    <property type="match status" value="4"/>
</dbReference>
<dbReference type="InterPro" id="IPR013655">
    <property type="entry name" value="PAS_fold_3"/>
</dbReference>
<dbReference type="AlphaFoldDB" id="A0A1I3FAP1"/>
<dbReference type="SMART" id="SM00387">
    <property type="entry name" value="HATPase_c"/>
    <property type="match status" value="1"/>
</dbReference>
<dbReference type="FunFam" id="3.30.450.20:FF:000099">
    <property type="entry name" value="Sensory box sensor histidine kinase"/>
    <property type="match status" value="1"/>
</dbReference>
<dbReference type="Gene3D" id="3.40.50.2300">
    <property type="match status" value="1"/>
</dbReference>
<keyword evidence="10" id="KW-1185">Reference proteome</keyword>
<dbReference type="Gene3D" id="1.10.287.130">
    <property type="match status" value="1"/>
</dbReference>
<evidence type="ECO:0000313" key="10">
    <source>
        <dbReference type="Proteomes" id="UP000199518"/>
    </source>
</evidence>
<dbReference type="STRING" id="1576369.SAMN05421753_105153"/>
<dbReference type="SUPFAM" id="SSF55874">
    <property type="entry name" value="ATPase domain of HSP90 chaperone/DNA topoisomerase II/histidine kinase"/>
    <property type="match status" value="1"/>
</dbReference>
<dbReference type="InterPro" id="IPR001789">
    <property type="entry name" value="Sig_transdc_resp-reg_receiver"/>
</dbReference>
<dbReference type="Pfam" id="PF02518">
    <property type="entry name" value="HATPase_c"/>
    <property type="match status" value="1"/>
</dbReference>
<evidence type="ECO:0000256" key="2">
    <source>
        <dbReference type="ARBA" id="ARBA00012438"/>
    </source>
</evidence>
<evidence type="ECO:0000256" key="3">
    <source>
        <dbReference type="ARBA" id="ARBA00022553"/>
    </source>
</evidence>
<dbReference type="SUPFAM" id="SSF55785">
    <property type="entry name" value="PYP-like sensor domain (PAS domain)"/>
    <property type="match status" value="5"/>
</dbReference>
<dbReference type="GO" id="GO:0000155">
    <property type="term" value="F:phosphorelay sensor kinase activity"/>
    <property type="evidence" value="ECO:0007669"/>
    <property type="project" value="InterPro"/>
</dbReference>
<dbReference type="InterPro" id="IPR036097">
    <property type="entry name" value="HisK_dim/P_sf"/>
</dbReference>
<dbReference type="InterPro" id="IPR001610">
    <property type="entry name" value="PAC"/>
</dbReference>
<dbReference type="PANTHER" id="PTHR43547:SF2">
    <property type="entry name" value="HYBRID SIGNAL TRANSDUCTION HISTIDINE KINASE C"/>
    <property type="match status" value="1"/>
</dbReference>
<dbReference type="SMART" id="SM00448">
    <property type="entry name" value="REC"/>
    <property type="match status" value="1"/>
</dbReference>
<dbReference type="InterPro" id="IPR036890">
    <property type="entry name" value="HATPase_C_sf"/>
</dbReference>
<dbReference type="Gene3D" id="2.10.70.100">
    <property type="match status" value="1"/>
</dbReference>
<dbReference type="SMART" id="SM00388">
    <property type="entry name" value="HisKA"/>
    <property type="match status" value="1"/>
</dbReference>
<feature type="domain" description="PAC" evidence="8">
    <location>
        <begin position="614"/>
        <end position="666"/>
    </location>
</feature>
<dbReference type="InterPro" id="IPR005467">
    <property type="entry name" value="His_kinase_dom"/>
</dbReference>
<dbReference type="SUPFAM" id="SSF52172">
    <property type="entry name" value="CheY-like"/>
    <property type="match status" value="1"/>
</dbReference>
<dbReference type="Pfam" id="PF00512">
    <property type="entry name" value="HisKA"/>
    <property type="match status" value="1"/>
</dbReference>
<dbReference type="SMART" id="SM00086">
    <property type="entry name" value="PAC"/>
    <property type="match status" value="4"/>
</dbReference>
<feature type="domain" description="PAC" evidence="8">
    <location>
        <begin position="489"/>
        <end position="540"/>
    </location>
</feature>
<comment type="catalytic activity">
    <reaction evidence="1">
        <text>ATP + protein L-histidine = ADP + protein N-phospho-L-histidine.</text>
        <dbReference type="EC" id="2.7.13.3"/>
    </reaction>
</comment>
<dbReference type="Pfam" id="PF00072">
    <property type="entry name" value="Response_reg"/>
    <property type="match status" value="1"/>
</dbReference>
<dbReference type="PRINTS" id="PR00344">
    <property type="entry name" value="BCTRLSENSOR"/>
</dbReference>